<comment type="caution">
    <text evidence="2">The sequence shown here is derived from an EMBL/GenBank/DDBJ whole genome shotgun (WGS) entry which is preliminary data.</text>
</comment>
<name>A0A1Q9DSA1_SYMMI</name>
<gene>
    <name evidence="2" type="ORF">AK812_SmicGene19544</name>
</gene>
<accession>A0A1Q9DSA1</accession>
<feature type="region of interest" description="Disordered" evidence="1">
    <location>
        <begin position="1"/>
        <end position="26"/>
    </location>
</feature>
<dbReference type="Proteomes" id="UP000186817">
    <property type="component" value="Unassembled WGS sequence"/>
</dbReference>
<evidence type="ECO:0000313" key="2">
    <source>
        <dbReference type="EMBL" id="OLP98053.1"/>
    </source>
</evidence>
<evidence type="ECO:0000313" key="3">
    <source>
        <dbReference type="Proteomes" id="UP000186817"/>
    </source>
</evidence>
<reference evidence="2 3" key="1">
    <citation type="submission" date="2016-02" db="EMBL/GenBank/DDBJ databases">
        <title>Genome analysis of coral dinoflagellate symbionts highlights evolutionary adaptations to a symbiotic lifestyle.</title>
        <authorList>
            <person name="Aranda M."/>
            <person name="Li Y."/>
            <person name="Liew Y.J."/>
            <person name="Baumgarten S."/>
            <person name="Simakov O."/>
            <person name="Wilson M."/>
            <person name="Piel J."/>
            <person name="Ashoor H."/>
            <person name="Bougouffa S."/>
            <person name="Bajic V.B."/>
            <person name="Ryu T."/>
            <person name="Ravasi T."/>
            <person name="Bayer T."/>
            <person name="Micklem G."/>
            <person name="Kim H."/>
            <person name="Bhak J."/>
            <person name="Lajeunesse T.C."/>
            <person name="Voolstra C.R."/>
        </authorList>
    </citation>
    <scope>NUCLEOTIDE SEQUENCE [LARGE SCALE GENOMIC DNA]</scope>
    <source>
        <strain evidence="2 3">CCMP2467</strain>
    </source>
</reference>
<evidence type="ECO:0000256" key="1">
    <source>
        <dbReference type="SAM" id="MobiDB-lite"/>
    </source>
</evidence>
<sequence>MSTLRGYQKGYDAKGEPEVEPDWSPSDNRCRILGNISRDTSLASDCRILGEISGDTSLASDCRILGEISGHPSLASDCSDEVTNPSTKYCSMSAKIIGNAHYICGDDASDFRPDPAFLGVRSTPHAARLDLEIGLGVQSLSTDYMEMPQMENWTVRLQSLARGYLARMAFRKRAEAQATADATRTEIEGKDDGEVPDVLCSNARVTQAECLAV</sequence>
<keyword evidence="3" id="KW-1185">Reference proteome</keyword>
<dbReference type="EMBL" id="LSRX01000410">
    <property type="protein sequence ID" value="OLP98053.1"/>
    <property type="molecule type" value="Genomic_DNA"/>
</dbReference>
<dbReference type="AlphaFoldDB" id="A0A1Q9DSA1"/>
<dbReference type="PROSITE" id="PS50096">
    <property type="entry name" value="IQ"/>
    <property type="match status" value="1"/>
</dbReference>
<proteinExistence type="predicted"/>
<organism evidence="2 3">
    <name type="scientific">Symbiodinium microadriaticum</name>
    <name type="common">Dinoflagellate</name>
    <name type="synonym">Zooxanthella microadriatica</name>
    <dbReference type="NCBI Taxonomy" id="2951"/>
    <lineage>
        <taxon>Eukaryota</taxon>
        <taxon>Sar</taxon>
        <taxon>Alveolata</taxon>
        <taxon>Dinophyceae</taxon>
        <taxon>Suessiales</taxon>
        <taxon>Symbiodiniaceae</taxon>
        <taxon>Symbiodinium</taxon>
    </lineage>
</organism>
<dbReference type="OrthoDB" id="10270347at2759"/>
<protein>
    <submittedName>
        <fullName evidence="2">Uncharacterized protein</fullName>
    </submittedName>
</protein>